<protein>
    <submittedName>
        <fullName evidence="2">Uncharacterized protein</fullName>
    </submittedName>
</protein>
<feature type="compositionally biased region" description="Low complexity" evidence="1">
    <location>
        <begin position="206"/>
        <end position="219"/>
    </location>
</feature>
<comment type="caution">
    <text evidence="2">The sequence shown here is derived from an EMBL/GenBank/DDBJ whole genome shotgun (WGS) entry which is preliminary data.</text>
</comment>
<feature type="compositionally biased region" description="Basic and acidic residues" evidence="1">
    <location>
        <begin position="233"/>
        <end position="242"/>
    </location>
</feature>
<dbReference type="HOGENOM" id="CLU_1146097_0_0_5"/>
<keyword evidence="3" id="KW-1185">Reference proteome</keyword>
<dbReference type="RefSeq" id="WP_021100754.1">
    <property type="nucleotide sequence ID" value="NZ_KE557306.1"/>
</dbReference>
<dbReference type="Proteomes" id="UP000015351">
    <property type="component" value="Unassembled WGS sequence"/>
</dbReference>
<name>S9RZG1_9RHOB</name>
<gene>
    <name evidence="2" type="ORF">thalar_02199</name>
</gene>
<accession>S9RZG1</accession>
<organism evidence="2 3">
    <name type="scientific">Litoreibacter arenae DSM 19593</name>
    <dbReference type="NCBI Taxonomy" id="1123360"/>
    <lineage>
        <taxon>Bacteria</taxon>
        <taxon>Pseudomonadati</taxon>
        <taxon>Pseudomonadota</taxon>
        <taxon>Alphaproteobacteria</taxon>
        <taxon>Rhodobacterales</taxon>
        <taxon>Roseobacteraceae</taxon>
        <taxon>Litoreibacter</taxon>
    </lineage>
</organism>
<dbReference type="AlphaFoldDB" id="S9RZG1"/>
<feature type="compositionally biased region" description="Polar residues" evidence="1">
    <location>
        <begin position="180"/>
        <end position="201"/>
    </location>
</feature>
<dbReference type="STRING" id="1123360.thalar_02199"/>
<evidence type="ECO:0000313" key="3">
    <source>
        <dbReference type="Proteomes" id="UP000015351"/>
    </source>
</evidence>
<sequence length="242" mass="26161">MAKQICGNLAINPDEGITTIALAEHLGISRNTVPAIAAKFALTKRDDGFRKYDVFRQVHGLEPLLINTALDSFKIAHSRAIGDGTCDTDDTASRICLIDEISGIENLASALWDQGLIHISDLAAEYGYAYETFRKKLKSGDINLPPIQPIELSPNRIMYRPLDVVLWRRHGIVMNLPKATGSSSDSVQPPSAELSEQTSTRPSPPASMTSAVFAAAIAATDEKSDFSAPPAHSSDDPHTPRP</sequence>
<reference evidence="3" key="1">
    <citation type="journal article" date="2013" name="Stand. Genomic Sci.">
        <title>Genome sequence of the Litoreibacter arenae type strain (DSM 19593(T)), a member of the Roseobacter clade isolated from sea sand.</title>
        <authorList>
            <person name="Riedel T."/>
            <person name="Fiebig A."/>
            <person name="Petersen J."/>
            <person name="Gronow S."/>
            <person name="Kyrpides N.C."/>
            <person name="Goker M."/>
            <person name="Klenk H.P."/>
        </authorList>
    </citation>
    <scope>NUCLEOTIDE SEQUENCE [LARGE SCALE GENOMIC DNA]</scope>
    <source>
        <strain evidence="3">DSM 19593</strain>
    </source>
</reference>
<dbReference type="EMBL" id="AONI01000010">
    <property type="protein sequence ID" value="EPX79374.1"/>
    <property type="molecule type" value="Genomic_DNA"/>
</dbReference>
<evidence type="ECO:0000256" key="1">
    <source>
        <dbReference type="SAM" id="MobiDB-lite"/>
    </source>
</evidence>
<dbReference type="OrthoDB" id="7849407at2"/>
<proteinExistence type="predicted"/>
<feature type="region of interest" description="Disordered" evidence="1">
    <location>
        <begin position="178"/>
        <end position="242"/>
    </location>
</feature>
<evidence type="ECO:0000313" key="2">
    <source>
        <dbReference type="EMBL" id="EPX79374.1"/>
    </source>
</evidence>